<sequence>MQAKPSTAELIAFVGARLAETAVHAELFHELACEAVASGEPGPRTAVLEGCACPVPREILDRALALRSELDDCEQRIRCQNPRDPKWPLDPVFAEQTLRVLALPFELHHQWQDAWLPG</sequence>
<dbReference type="Pfam" id="PF19730">
    <property type="entry name" value="DUF6221"/>
    <property type="match status" value="1"/>
</dbReference>
<protein>
    <submittedName>
        <fullName evidence="1">Uncharacterized protein</fullName>
    </submittedName>
</protein>
<reference evidence="1 2" key="1">
    <citation type="journal article" date="2011" name="Plasmid">
        <title>Streptomyces turgidiscabies Car8 contains a modular pathogenicity island that shares virulence genes with other actinobacterial plant pathogens.</title>
        <authorList>
            <person name="Huguet-Tapia J.C."/>
            <person name="Badger J.H."/>
            <person name="Loria R."/>
            <person name="Pettis G.S."/>
        </authorList>
    </citation>
    <scope>NUCLEOTIDE SEQUENCE [LARGE SCALE GENOMIC DNA]</scope>
    <source>
        <strain evidence="1 2">Car8</strain>
    </source>
</reference>
<organism evidence="1 2">
    <name type="scientific">Streptomyces turgidiscabies (strain Car8)</name>
    <dbReference type="NCBI Taxonomy" id="698760"/>
    <lineage>
        <taxon>Bacteria</taxon>
        <taxon>Bacillati</taxon>
        <taxon>Actinomycetota</taxon>
        <taxon>Actinomycetes</taxon>
        <taxon>Kitasatosporales</taxon>
        <taxon>Streptomycetaceae</taxon>
        <taxon>Streptomyces</taxon>
    </lineage>
</organism>
<evidence type="ECO:0000313" key="1">
    <source>
        <dbReference type="EMBL" id="ELP65957.1"/>
    </source>
</evidence>
<dbReference type="InterPro" id="IPR046193">
    <property type="entry name" value="DUF6221"/>
</dbReference>
<accession>L7F3Q9</accession>
<gene>
    <name evidence="1" type="ORF">STRTUCAR8_01704</name>
</gene>
<proteinExistence type="predicted"/>
<dbReference type="EMBL" id="AEJB01000361">
    <property type="protein sequence ID" value="ELP65957.1"/>
    <property type="molecule type" value="Genomic_DNA"/>
</dbReference>
<evidence type="ECO:0000313" key="2">
    <source>
        <dbReference type="Proteomes" id="UP000010931"/>
    </source>
</evidence>
<dbReference type="AlphaFoldDB" id="L7F3Q9"/>
<name>L7F3Q9_STRT8</name>
<keyword evidence="2" id="KW-1185">Reference proteome</keyword>
<dbReference type="Proteomes" id="UP000010931">
    <property type="component" value="Unassembled WGS sequence"/>
</dbReference>
<dbReference type="PATRIC" id="fig|698760.3.peg.5240"/>
<dbReference type="GeneID" id="97407722"/>
<comment type="caution">
    <text evidence="1">The sequence shown here is derived from an EMBL/GenBank/DDBJ whole genome shotgun (WGS) entry which is preliminary data.</text>
</comment>
<dbReference type="RefSeq" id="WP_006378891.1">
    <property type="nucleotide sequence ID" value="NZ_AEJB01000361.1"/>
</dbReference>